<dbReference type="Gene3D" id="3.10.20.10">
    <property type="match status" value="1"/>
</dbReference>
<comment type="caution">
    <text evidence="11">The sequence shown here is derived from an EMBL/GenBank/DDBJ whole genome shotgun (WGS) entry which is preliminary data.</text>
</comment>
<evidence type="ECO:0000313" key="12">
    <source>
        <dbReference type="Proteomes" id="UP000316079"/>
    </source>
</evidence>
<name>A0A553QGR9_9TELE</name>
<dbReference type="SMART" id="SM00266">
    <property type="entry name" value="CAD"/>
    <property type="match status" value="1"/>
</dbReference>
<dbReference type="InterPro" id="IPR036525">
    <property type="entry name" value="Tubulin/FtsZ_GTPase_sf"/>
</dbReference>
<dbReference type="AlphaFoldDB" id="A0A553QGR9"/>
<dbReference type="FunFam" id="3.40.50.1440:FF:000018">
    <property type="entry name" value="Tubulin beta chain, putative"/>
    <property type="match status" value="1"/>
</dbReference>
<keyword evidence="8" id="KW-0206">Cytoskeleton</keyword>
<dbReference type="GO" id="GO:0005874">
    <property type="term" value="C:microtubule"/>
    <property type="evidence" value="ECO:0007669"/>
    <property type="project" value="UniProtKB-KW"/>
</dbReference>
<dbReference type="GO" id="GO:0007017">
    <property type="term" value="P:microtubule-based process"/>
    <property type="evidence" value="ECO:0007669"/>
    <property type="project" value="InterPro"/>
</dbReference>
<dbReference type="InterPro" id="IPR000217">
    <property type="entry name" value="Tubulin"/>
</dbReference>
<keyword evidence="3" id="KW-0963">Cytoplasm</keyword>
<evidence type="ECO:0000256" key="9">
    <source>
        <dbReference type="PROSITE-ProRule" id="PRU00447"/>
    </source>
</evidence>
<dbReference type="SUPFAM" id="SSF54277">
    <property type="entry name" value="CAD &amp; PB1 domains"/>
    <property type="match status" value="1"/>
</dbReference>
<organism evidence="11 12">
    <name type="scientific">Danionella cerebrum</name>
    <dbReference type="NCBI Taxonomy" id="2873325"/>
    <lineage>
        <taxon>Eukaryota</taxon>
        <taxon>Metazoa</taxon>
        <taxon>Chordata</taxon>
        <taxon>Craniata</taxon>
        <taxon>Vertebrata</taxon>
        <taxon>Euteleostomi</taxon>
        <taxon>Actinopterygii</taxon>
        <taxon>Neopterygii</taxon>
        <taxon>Teleostei</taxon>
        <taxon>Ostariophysi</taxon>
        <taxon>Cypriniformes</taxon>
        <taxon>Danionidae</taxon>
        <taxon>Danioninae</taxon>
        <taxon>Danionella</taxon>
    </lineage>
</organism>
<dbReference type="PROSITE" id="PS51135">
    <property type="entry name" value="CIDE_N"/>
    <property type="match status" value="1"/>
</dbReference>
<dbReference type="Pfam" id="PF00091">
    <property type="entry name" value="Tubulin"/>
    <property type="match status" value="1"/>
</dbReference>
<evidence type="ECO:0000256" key="5">
    <source>
        <dbReference type="ARBA" id="ARBA00022703"/>
    </source>
</evidence>
<dbReference type="PRINTS" id="PR01161">
    <property type="entry name" value="TUBULIN"/>
</dbReference>
<dbReference type="InterPro" id="IPR003008">
    <property type="entry name" value="Tubulin_FtsZ_GTPase"/>
</dbReference>
<gene>
    <name evidence="11" type="ORF">DNTS_018061</name>
</gene>
<evidence type="ECO:0000256" key="7">
    <source>
        <dbReference type="ARBA" id="ARBA00023134"/>
    </source>
</evidence>
<dbReference type="InterPro" id="IPR003508">
    <property type="entry name" value="CIDE-N_dom"/>
</dbReference>
<evidence type="ECO:0000313" key="11">
    <source>
        <dbReference type="EMBL" id="TRY89124.1"/>
    </source>
</evidence>
<evidence type="ECO:0000256" key="3">
    <source>
        <dbReference type="ARBA" id="ARBA00022490"/>
    </source>
</evidence>
<dbReference type="STRING" id="623744.A0A553QGR9"/>
<accession>A0A553QGR9</accession>
<keyword evidence="4" id="KW-0493">Microtubule</keyword>
<evidence type="ECO:0000256" key="8">
    <source>
        <dbReference type="ARBA" id="ARBA00023212"/>
    </source>
</evidence>
<proteinExistence type="inferred from homology"/>
<dbReference type="Proteomes" id="UP000316079">
    <property type="component" value="Unassembled WGS sequence"/>
</dbReference>
<sequence>MEYARALVPASVMRSVSSVQASLAQRVLYPPQPRPFRVCTQNRRRRKGFTASTLAELSNQRYPSLSVKVSSSFLISCQLLSLVLEEDGTLVDSEAFFRSLPSNTQFMALEKGELWSPSQLVLPSFRHPRRSGIAKLSFDLYKLNPKDFLGCLTVKATLYEIYTLSYDIKCVRVKCLLKSLLRCSLYMAKVTGQVLLYASSFVLRQRSIPGARRNMREIVHIQAGQCGNQIGTKFWEVISDEHGIDPAGSYVGDSTLQLDRINVYFNEASTQKYVPRSVLVDLEPGTMDSVRSGAFGQLFRPDNYIFGVGVNPGHSARCYEPSSTGVNLLMKLNSRSRRTAAKRIQRTPLARASMFNVLPLF</sequence>
<evidence type="ECO:0000256" key="2">
    <source>
        <dbReference type="ARBA" id="ARBA00009636"/>
    </source>
</evidence>
<dbReference type="GO" id="GO:0006915">
    <property type="term" value="P:apoptotic process"/>
    <property type="evidence" value="ECO:0007669"/>
    <property type="project" value="UniProtKB-UniRule"/>
</dbReference>
<evidence type="ECO:0000256" key="4">
    <source>
        <dbReference type="ARBA" id="ARBA00022701"/>
    </source>
</evidence>
<evidence type="ECO:0000256" key="1">
    <source>
        <dbReference type="ARBA" id="ARBA00004245"/>
    </source>
</evidence>
<dbReference type="GO" id="GO:0005525">
    <property type="term" value="F:GTP binding"/>
    <property type="evidence" value="ECO:0007669"/>
    <property type="project" value="UniProtKB-KW"/>
</dbReference>
<dbReference type="PANTHER" id="PTHR12306">
    <property type="entry name" value="CELL DEATH ACTIVATOR CIDE"/>
    <property type="match status" value="1"/>
</dbReference>
<dbReference type="SUPFAM" id="SSF52490">
    <property type="entry name" value="Tubulin nucleotide-binding domain-like"/>
    <property type="match status" value="1"/>
</dbReference>
<dbReference type="CDD" id="cd01615">
    <property type="entry name" value="CIDE_N"/>
    <property type="match status" value="1"/>
</dbReference>
<dbReference type="Gene3D" id="3.40.50.1440">
    <property type="entry name" value="Tubulin/FtsZ, GTPase domain"/>
    <property type="match status" value="1"/>
</dbReference>
<keyword evidence="7" id="KW-0342">GTP-binding</keyword>
<evidence type="ECO:0000259" key="10">
    <source>
        <dbReference type="PROSITE" id="PS51135"/>
    </source>
</evidence>
<keyword evidence="12" id="KW-1185">Reference proteome</keyword>
<protein>
    <recommendedName>
        <fullName evidence="10">CIDE-N domain-containing protein</fullName>
    </recommendedName>
</protein>
<comment type="similarity">
    <text evidence="2">Belongs to the tubulin family.</text>
</comment>
<comment type="subcellular location">
    <subcellularLocation>
        <location evidence="1">Cytoplasm</location>
        <location evidence="1">Cytoskeleton</location>
    </subcellularLocation>
</comment>
<dbReference type="OrthoDB" id="6475906at2759"/>
<dbReference type="PANTHER" id="PTHR12306:SF8">
    <property type="entry name" value="LIPID TRANSFERASE CIDEA"/>
    <property type="match status" value="1"/>
</dbReference>
<reference evidence="11 12" key="1">
    <citation type="journal article" date="2019" name="Sci. Data">
        <title>Hybrid genome assembly and annotation of Danionella translucida.</title>
        <authorList>
            <person name="Kadobianskyi M."/>
            <person name="Schulze L."/>
            <person name="Schuelke M."/>
            <person name="Judkewitz B."/>
        </authorList>
    </citation>
    <scope>NUCLEOTIDE SEQUENCE [LARGE SCALE GENOMIC DNA]</scope>
    <source>
        <strain evidence="11 12">Bolton</strain>
    </source>
</reference>
<keyword evidence="6" id="KW-0547">Nucleotide-binding</keyword>
<dbReference type="Pfam" id="PF02017">
    <property type="entry name" value="CIDE-N"/>
    <property type="match status" value="1"/>
</dbReference>
<keyword evidence="5 9" id="KW-0053">Apoptosis</keyword>
<dbReference type="GO" id="GO:0042981">
    <property type="term" value="P:regulation of apoptotic process"/>
    <property type="evidence" value="ECO:0007669"/>
    <property type="project" value="TreeGrafter"/>
</dbReference>
<feature type="domain" description="CIDE-N" evidence="10">
    <location>
        <begin position="32"/>
        <end position="117"/>
    </location>
</feature>
<dbReference type="EMBL" id="SRMA01025997">
    <property type="protein sequence ID" value="TRY89124.1"/>
    <property type="molecule type" value="Genomic_DNA"/>
</dbReference>
<evidence type="ECO:0000256" key="6">
    <source>
        <dbReference type="ARBA" id="ARBA00022741"/>
    </source>
</evidence>